<dbReference type="Proteomes" id="UP001501358">
    <property type="component" value="Unassembled WGS sequence"/>
</dbReference>
<sequence>MRLLTNKPRRMRPRHAAALAAAAAAVAVLAPMAVTGPDTVQAAPAADVQEAPAADPSRLLGTPGDPRVSDGPYEAFQLCGSPGGEPLVTAANPVLAATLESVAPPGTPEQPPGNADGSGWKVTFEVDGPAGKQVVRKTARSRAGHTAVLQIPEGKLSDGAHRWRVQVKDESATSKWTEWCDFTVRLSGKS</sequence>
<evidence type="ECO:0000313" key="4">
    <source>
        <dbReference type="Proteomes" id="UP001501358"/>
    </source>
</evidence>
<name>A0ABN3KY66_9ACTN</name>
<feature type="region of interest" description="Disordered" evidence="1">
    <location>
        <begin position="44"/>
        <end position="64"/>
    </location>
</feature>
<comment type="caution">
    <text evidence="3">The sequence shown here is derived from an EMBL/GenBank/DDBJ whole genome shotgun (WGS) entry which is preliminary data.</text>
</comment>
<evidence type="ECO:0000256" key="2">
    <source>
        <dbReference type="SAM" id="SignalP"/>
    </source>
</evidence>
<reference evidence="3 4" key="1">
    <citation type="journal article" date="2019" name="Int. J. Syst. Evol. Microbiol.">
        <title>The Global Catalogue of Microorganisms (GCM) 10K type strain sequencing project: providing services to taxonomists for standard genome sequencing and annotation.</title>
        <authorList>
            <consortium name="The Broad Institute Genomics Platform"/>
            <consortium name="The Broad Institute Genome Sequencing Center for Infectious Disease"/>
            <person name="Wu L."/>
            <person name="Ma J."/>
        </authorList>
    </citation>
    <scope>NUCLEOTIDE SEQUENCE [LARGE SCALE GENOMIC DNA]</scope>
    <source>
        <strain evidence="3 4">JCM 6307</strain>
    </source>
</reference>
<feature type="compositionally biased region" description="Low complexity" evidence="1">
    <location>
        <begin position="44"/>
        <end position="55"/>
    </location>
</feature>
<evidence type="ECO:0000313" key="3">
    <source>
        <dbReference type="EMBL" id="GAA2474367.1"/>
    </source>
</evidence>
<feature type="signal peptide" evidence="2">
    <location>
        <begin position="1"/>
        <end position="42"/>
    </location>
</feature>
<evidence type="ECO:0000256" key="1">
    <source>
        <dbReference type="SAM" id="MobiDB-lite"/>
    </source>
</evidence>
<keyword evidence="4" id="KW-1185">Reference proteome</keyword>
<dbReference type="EMBL" id="BAAATA010000003">
    <property type="protein sequence ID" value="GAA2474367.1"/>
    <property type="molecule type" value="Genomic_DNA"/>
</dbReference>
<accession>A0ABN3KY66</accession>
<keyword evidence="2" id="KW-0732">Signal</keyword>
<gene>
    <name evidence="3" type="ORF">GCM10010406_07970</name>
</gene>
<organism evidence="3 4">
    <name type="scientific">Streptomyces thermolineatus</name>
    <dbReference type="NCBI Taxonomy" id="44033"/>
    <lineage>
        <taxon>Bacteria</taxon>
        <taxon>Bacillati</taxon>
        <taxon>Actinomycetota</taxon>
        <taxon>Actinomycetes</taxon>
        <taxon>Kitasatosporales</taxon>
        <taxon>Streptomycetaceae</taxon>
        <taxon>Streptomyces</taxon>
    </lineage>
</organism>
<evidence type="ECO:0008006" key="5">
    <source>
        <dbReference type="Google" id="ProtNLM"/>
    </source>
</evidence>
<feature type="chain" id="PRO_5045397023" description="Secreted protein" evidence="2">
    <location>
        <begin position="43"/>
        <end position="190"/>
    </location>
</feature>
<proteinExistence type="predicted"/>
<protein>
    <recommendedName>
        <fullName evidence="5">Secreted protein</fullName>
    </recommendedName>
</protein>